<dbReference type="InParanoid" id="A0A0D0CH09"/>
<gene>
    <name evidence="2" type="ORF">PAXRUDRAFT_19757</name>
</gene>
<dbReference type="Proteomes" id="UP000054538">
    <property type="component" value="Unassembled WGS sequence"/>
</dbReference>
<reference evidence="3" key="2">
    <citation type="submission" date="2015-01" db="EMBL/GenBank/DDBJ databases">
        <title>Evolutionary Origins and Diversification of the Mycorrhizal Mutualists.</title>
        <authorList>
            <consortium name="DOE Joint Genome Institute"/>
            <consortium name="Mycorrhizal Genomics Consortium"/>
            <person name="Kohler A."/>
            <person name="Kuo A."/>
            <person name="Nagy L.G."/>
            <person name="Floudas D."/>
            <person name="Copeland A."/>
            <person name="Barry K.W."/>
            <person name="Cichocki N."/>
            <person name="Veneault-Fourrey C."/>
            <person name="LaButti K."/>
            <person name="Lindquist E.A."/>
            <person name="Lipzen A."/>
            <person name="Lundell T."/>
            <person name="Morin E."/>
            <person name="Murat C."/>
            <person name="Riley R."/>
            <person name="Ohm R."/>
            <person name="Sun H."/>
            <person name="Tunlid A."/>
            <person name="Henrissat B."/>
            <person name="Grigoriev I.V."/>
            <person name="Hibbett D.S."/>
            <person name="Martin F."/>
        </authorList>
    </citation>
    <scope>NUCLEOTIDE SEQUENCE [LARGE SCALE GENOMIC DNA]</scope>
    <source>
        <strain evidence="3">Ve08.2h10</strain>
    </source>
</reference>
<name>A0A0D0CH09_9AGAM</name>
<feature type="compositionally biased region" description="Polar residues" evidence="1">
    <location>
        <begin position="80"/>
        <end position="96"/>
    </location>
</feature>
<keyword evidence="3" id="KW-1185">Reference proteome</keyword>
<evidence type="ECO:0000313" key="2">
    <source>
        <dbReference type="EMBL" id="KIK74558.1"/>
    </source>
</evidence>
<dbReference type="EMBL" id="KN828757">
    <property type="protein sequence ID" value="KIK74558.1"/>
    <property type="molecule type" value="Genomic_DNA"/>
</dbReference>
<protein>
    <submittedName>
        <fullName evidence="2">Uncharacterized protein</fullName>
    </submittedName>
</protein>
<sequence>MSLPGTNLSQQLPYNSQPGAYGHYPPSATPPVIIMHPTPWGVPVQATDSSWYPYQPAAQPPPNLGAQQQSSSLGTSQSSNNRSLSPVNSMATSYTDSHPGPQARFSSINNIPDSETPEIVAWFTSLDEHDAWKKDHLKFTPFGQHLYNEGFRYLSQLSPSVMNLEELAASMGTSKGTAAFIRRYAKQDLEALLCR</sequence>
<organism evidence="2 3">
    <name type="scientific">Paxillus rubicundulus Ve08.2h10</name>
    <dbReference type="NCBI Taxonomy" id="930991"/>
    <lineage>
        <taxon>Eukaryota</taxon>
        <taxon>Fungi</taxon>
        <taxon>Dikarya</taxon>
        <taxon>Basidiomycota</taxon>
        <taxon>Agaricomycotina</taxon>
        <taxon>Agaricomycetes</taxon>
        <taxon>Agaricomycetidae</taxon>
        <taxon>Boletales</taxon>
        <taxon>Paxilineae</taxon>
        <taxon>Paxillaceae</taxon>
        <taxon>Paxillus</taxon>
    </lineage>
</organism>
<feature type="compositionally biased region" description="Polar residues" evidence="1">
    <location>
        <begin position="1"/>
        <end position="18"/>
    </location>
</feature>
<proteinExistence type="predicted"/>
<reference evidence="2 3" key="1">
    <citation type="submission" date="2014-04" db="EMBL/GenBank/DDBJ databases">
        <authorList>
            <consortium name="DOE Joint Genome Institute"/>
            <person name="Kuo A."/>
            <person name="Kohler A."/>
            <person name="Jargeat P."/>
            <person name="Nagy L.G."/>
            <person name="Floudas D."/>
            <person name="Copeland A."/>
            <person name="Barry K.W."/>
            <person name="Cichocki N."/>
            <person name="Veneault-Fourrey C."/>
            <person name="LaButti K."/>
            <person name="Lindquist E.A."/>
            <person name="Lipzen A."/>
            <person name="Lundell T."/>
            <person name="Morin E."/>
            <person name="Murat C."/>
            <person name="Sun H."/>
            <person name="Tunlid A."/>
            <person name="Henrissat B."/>
            <person name="Grigoriev I.V."/>
            <person name="Hibbett D.S."/>
            <person name="Martin F."/>
            <person name="Nordberg H.P."/>
            <person name="Cantor M.N."/>
            <person name="Hua S.X."/>
        </authorList>
    </citation>
    <scope>NUCLEOTIDE SEQUENCE [LARGE SCALE GENOMIC DNA]</scope>
    <source>
        <strain evidence="2 3">Ve08.2h10</strain>
    </source>
</reference>
<dbReference type="HOGENOM" id="CLU_1396760_0_0_1"/>
<evidence type="ECO:0000313" key="3">
    <source>
        <dbReference type="Proteomes" id="UP000054538"/>
    </source>
</evidence>
<evidence type="ECO:0000256" key="1">
    <source>
        <dbReference type="SAM" id="MobiDB-lite"/>
    </source>
</evidence>
<feature type="region of interest" description="Disordered" evidence="1">
    <location>
        <begin position="1"/>
        <end position="23"/>
    </location>
</feature>
<feature type="region of interest" description="Disordered" evidence="1">
    <location>
        <begin position="51"/>
        <end position="102"/>
    </location>
</feature>
<accession>A0A0D0CH09</accession>
<feature type="compositionally biased region" description="Low complexity" evidence="1">
    <location>
        <begin position="67"/>
        <end position="79"/>
    </location>
</feature>
<dbReference type="AlphaFoldDB" id="A0A0D0CH09"/>